<dbReference type="AlphaFoldDB" id="A0AAV4B9Z9"/>
<proteinExistence type="predicted"/>
<evidence type="ECO:0000313" key="2">
    <source>
        <dbReference type="Proteomes" id="UP000735302"/>
    </source>
</evidence>
<name>A0AAV4B9Z9_9GAST</name>
<reference evidence="1 2" key="1">
    <citation type="journal article" date="2021" name="Elife">
        <title>Chloroplast acquisition without the gene transfer in kleptoplastic sea slugs, Plakobranchus ocellatus.</title>
        <authorList>
            <person name="Maeda T."/>
            <person name="Takahashi S."/>
            <person name="Yoshida T."/>
            <person name="Shimamura S."/>
            <person name="Takaki Y."/>
            <person name="Nagai Y."/>
            <person name="Toyoda A."/>
            <person name="Suzuki Y."/>
            <person name="Arimoto A."/>
            <person name="Ishii H."/>
            <person name="Satoh N."/>
            <person name="Nishiyama T."/>
            <person name="Hasebe M."/>
            <person name="Maruyama T."/>
            <person name="Minagawa J."/>
            <person name="Obokata J."/>
            <person name="Shigenobu S."/>
        </authorList>
    </citation>
    <scope>NUCLEOTIDE SEQUENCE [LARGE SCALE GENOMIC DNA]</scope>
</reference>
<protein>
    <submittedName>
        <fullName evidence="1">Basement membrane-specific heparan sulfate proteoglycan core protein</fullName>
    </submittedName>
</protein>
<dbReference type="Proteomes" id="UP000735302">
    <property type="component" value="Unassembled WGS sequence"/>
</dbReference>
<dbReference type="SUPFAM" id="SSF49899">
    <property type="entry name" value="Concanavalin A-like lectins/glucanases"/>
    <property type="match status" value="1"/>
</dbReference>
<gene>
    <name evidence="1" type="ORF">PoB_004246700</name>
</gene>
<keyword evidence="2" id="KW-1185">Reference proteome</keyword>
<dbReference type="InterPro" id="IPR013320">
    <property type="entry name" value="ConA-like_dom_sf"/>
</dbReference>
<sequence length="69" mass="7518">MQGRSPGNSHSLNTNKKIYLGGHLDAKVVTAGRFNSSYEGCVRTFKMGFTCVDHLLNEASEGVNIVQCE</sequence>
<comment type="caution">
    <text evidence="1">The sequence shown here is derived from an EMBL/GenBank/DDBJ whole genome shotgun (WGS) entry which is preliminary data.</text>
</comment>
<organism evidence="1 2">
    <name type="scientific">Plakobranchus ocellatus</name>
    <dbReference type="NCBI Taxonomy" id="259542"/>
    <lineage>
        <taxon>Eukaryota</taxon>
        <taxon>Metazoa</taxon>
        <taxon>Spiralia</taxon>
        <taxon>Lophotrochozoa</taxon>
        <taxon>Mollusca</taxon>
        <taxon>Gastropoda</taxon>
        <taxon>Heterobranchia</taxon>
        <taxon>Euthyneura</taxon>
        <taxon>Panpulmonata</taxon>
        <taxon>Sacoglossa</taxon>
        <taxon>Placobranchoidea</taxon>
        <taxon>Plakobranchidae</taxon>
        <taxon>Plakobranchus</taxon>
    </lineage>
</organism>
<evidence type="ECO:0000313" key="1">
    <source>
        <dbReference type="EMBL" id="GFO15962.1"/>
    </source>
</evidence>
<dbReference type="EMBL" id="BLXT01004632">
    <property type="protein sequence ID" value="GFO15962.1"/>
    <property type="molecule type" value="Genomic_DNA"/>
</dbReference>
<dbReference type="Gene3D" id="2.60.120.200">
    <property type="match status" value="1"/>
</dbReference>
<accession>A0AAV4B9Z9</accession>